<dbReference type="STRING" id="123899.SAMEA3906487_01905"/>
<keyword evidence="3" id="KW-1185">Reference proteome</keyword>
<dbReference type="PATRIC" id="fig|123899.6.peg.1895"/>
<feature type="domain" description="Acyl-protein synthetase LuxE" evidence="1">
    <location>
        <begin position="27"/>
        <end position="355"/>
    </location>
</feature>
<evidence type="ECO:0000259" key="1">
    <source>
        <dbReference type="Pfam" id="PF04443"/>
    </source>
</evidence>
<protein>
    <submittedName>
        <fullName evidence="2">Acyl-protein synthetase</fullName>
    </submittedName>
</protein>
<dbReference type="Gene3D" id="3.40.50.12780">
    <property type="entry name" value="N-terminal domain of ligase-like"/>
    <property type="match status" value="1"/>
</dbReference>
<sequence>MLMTHVEPPLADLLEFIAQDGCSDTQFDQLALRLFAYQYGANPAYRSFCQRRGATPRRVTTWSDIPPVPIDAFKAMELRCEPPRPDERVFMTSGTTRADMRGRHFHPHLEVYDLSMTRHFAQRFMQGVQRLPMGILFPDETAMPNSSLAHYLALAKSTFGTANSRYFMTPQGMDLQALWQTLEQAEGEGRPYALLGASFSFVHVIDALRREGRRFRLPAGSRILDTGGYKKQSRELPLEAFYAELSELLGVPRTLCINMYGMTELSTQFYDDGNATLPSVKSGPHWIRSRLVDPVTGQNVPQGERGILAHCDLGNFNSVTTILTEDVGAPAEGGFLLLGRAEGAQAKGCSLAVEEFLRSSAPRTCAGSKPATCPAWPRTRSAGTRHPSRATASNWRSRCPSCRRRRCRRWRSACAPPAPSI</sequence>
<proteinExistence type="predicted"/>
<dbReference type="GO" id="GO:0008218">
    <property type="term" value="P:bioluminescence"/>
    <property type="evidence" value="ECO:0007669"/>
    <property type="project" value="InterPro"/>
</dbReference>
<evidence type="ECO:0000313" key="3">
    <source>
        <dbReference type="Proteomes" id="UP000076825"/>
    </source>
</evidence>
<dbReference type="Pfam" id="PF04443">
    <property type="entry name" value="LuxE"/>
    <property type="match status" value="1"/>
</dbReference>
<evidence type="ECO:0000313" key="2">
    <source>
        <dbReference type="EMBL" id="SAI69725.1"/>
    </source>
</evidence>
<gene>
    <name evidence="2" type="ORF">SAMEA3906487_01905</name>
</gene>
<reference evidence="2 3" key="1">
    <citation type="submission" date="2016-04" db="EMBL/GenBank/DDBJ databases">
        <authorList>
            <consortium name="Pathogen Informatics"/>
        </authorList>
    </citation>
    <scope>NUCLEOTIDE SEQUENCE [LARGE SCALE GENOMIC DNA]</scope>
    <source>
        <strain evidence="2 3">H044680328</strain>
    </source>
</reference>
<dbReference type="GO" id="GO:0047474">
    <property type="term" value="F:long-chain fatty acid--protein ligase activity"/>
    <property type="evidence" value="ECO:0007669"/>
    <property type="project" value="InterPro"/>
</dbReference>
<dbReference type="InterPro" id="IPR007534">
    <property type="entry name" value="LuxE"/>
</dbReference>
<dbReference type="SUPFAM" id="SSF56801">
    <property type="entry name" value="Acetyl-CoA synthetase-like"/>
    <property type="match status" value="1"/>
</dbReference>
<dbReference type="KEGG" id="btrm:SAMEA390648701905"/>
<name>A0A157PHW5_9BORD</name>
<accession>A0A157PHW5</accession>
<dbReference type="Proteomes" id="UP000076825">
    <property type="component" value="Chromosome 1"/>
</dbReference>
<dbReference type="AlphaFoldDB" id="A0A157PHW5"/>
<dbReference type="eggNOG" id="COG1541">
    <property type="taxonomic scope" value="Bacteria"/>
</dbReference>
<dbReference type="EMBL" id="LT546645">
    <property type="protein sequence ID" value="SAI69725.1"/>
    <property type="molecule type" value="Genomic_DNA"/>
</dbReference>
<organism evidence="2 3">
    <name type="scientific">Bordetella trematum</name>
    <dbReference type="NCBI Taxonomy" id="123899"/>
    <lineage>
        <taxon>Bacteria</taxon>
        <taxon>Pseudomonadati</taxon>
        <taxon>Pseudomonadota</taxon>
        <taxon>Betaproteobacteria</taxon>
        <taxon>Burkholderiales</taxon>
        <taxon>Alcaligenaceae</taxon>
        <taxon>Bordetella</taxon>
    </lineage>
</organism>
<dbReference type="InterPro" id="IPR042099">
    <property type="entry name" value="ANL_N_sf"/>
</dbReference>